<keyword evidence="3" id="KW-1185">Reference proteome</keyword>
<evidence type="ECO:0000256" key="1">
    <source>
        <dbReference type="SAM" id="MobiDB-lite"/>
    </source>
</evidence>
<evidence type="ECO:0000313" key="3">
    <source>
        <dbReference type="Proteomes" id="UP001142610"/>
    </source>
</evidence>
<comment type="caution">
    <text evidence="2">The sequence shown here is derived from an EMBL/GenBank/DDBJ whole genome shotgun (WGS) entry which is preliminary data.</text>
</comment>
<evidence type="ECO:0000313" key="2">
    <source>
        <dbReference type="EMBL" id="MCQ8186435.1"/>
    </source>
</evidence>
<sequence length="184" mass="20461">MLELLTKRRLAAEERLAELKGRIAAAVADGDDRTLKALRAERRELRDEAEDLDHGAELQRSRDADAAAEAERTRQAEARAVAKEGAEALTVVARNLDAAFVELEEAFLAFREQGMELAQELRHAGLHDGNRIVRSLTPNLRWAAYRSAPHFAHAAELPRAPAHRRRTMEELTGTMLPAIEGEAQ</sequence>
<accession>A0A9X2RIT5</accession>
<name>A0A9X2RIT5_9PROT</name>
<reference evidence="2" key="1">
    <citation type="submission" date="2022-07" db="EMBL/GenBank/DDBJ databases">
        <title>Parvularcula maris sp. nov., an algicidal bacterium isolated from seawater.</title>
        <authorList>
            <person name="Li F."/>
        </authorList>
    </citation>
    <scope>NUCLEOTIDE SEQUENCE</scope>
    <source>
        <strain evidence="2">BGMRC 0090</strain>
    </source>
</reference>
<dbReference type="AlphaFoldDB" id="A0A9X2RIT5"/>
<dbReference type="RefSeq" id="WP_256620355.1">
    <property type="nucleotide sequence ID" value="NZ_JANIBC010000018.1"/>
</dbReference>
<protein>
    <submittedName>
        <fullName evidence="2">Uncharacterized protein</fullName>
    </submittedName>
</protein>
<gene>
    <name evidence="2" type="ORF">NOG11_13710</name>
</gene>
<feature type="region of interest" description="Disordered" evidence="1">
    <location>
        <begin position="46"/>
        <end position="69"/>
    </location>
</feature>
<dbReference type="EMBL" id="JANIBC010000018">
    <property type="protein sequence ID" value="MCQ8186435.1"/>
    <property type="molecule type" value="Genomic_DNA"/>
</dbReference>
<organism evidence="2 3">
    <name type="scientific">Parvularcula maris</name>
    <dbReference type="NCBI Taxonomy" id="2965077"/>
    <lineage>
        <taxon>Bacteria</taxon>
        <taxon>Pseudomonadati</taxon>
        <taxon>Pseudomonadota</taxon>
        <taxon>Alphaproteobacteria</taxon>
        <taxon>Parvularculales</taxon>
        <taxon>Parvularculaceae</taxon>
        <taxon>Parvularcula</taxon>
    </lineage>
</organism>
<proteinExistence type="predicted"/>
<dbReference type="Proteomes" id="UP001142610">
    <property type="component" value="Unassembled WGS sequence"/>
</dbReference>